<evidence type="ECO:0000313" key="20">
    <source>
        <dbReference type="EMBL" id="MCO4291340.1"/>
    </source>
</evidence>
<gene>
    <name evidence="20" type="ORF">NF867_00505</name>
</gene>
<evidence type="ECO:0000256" key="1">
    <source>
        <dbReference type="ARBA" id="ARBA00004651"/>
    </source>
</evidence>
<dbReference type="RefSeq" id="WP_252585522.1">
    <property type="nucleotide sequence ID" value="NZ_JAMWYS010000003.1"/>
</dbReference>
<evidence type="ECO:0000256" key="7">
    <source>
        <dbReference type="ARBA" id="ARBA00022741"/>
    </source>
</evidence>
<evidence type="ECO:0000256" key="14">
    <source>
        <dbReference type="ARBA" id="ARBA00023264"/>
    </source>
</evidence>
<keyword evidence="11" id="KW-0443">Lipid metabolism</keyword>
<evidence type="ECO:0000256" key="18">
    <source>
        <dbReference type="PIRSR" id="PIRSR600829-4"/>
    </source>
</evidence>
<feature type="binding site" evidence="17">
    <location>
        <position position="69"/>
    </location>
    <ligand>
        <name>ATP</name>
        <dbReference type="ChEBI" id="CHEBI:30616"/>
    </ligand>
</feature>
<proteinExistence type="inferred from homology"/>
<keyword evidence="3" id="KW-1003">Cell membrane</keyword>
<dbReference type="InterPro" id="IPR000829">
    <property type="entry name" value="DAGK"/>
</dbReference>
<protein>
    <submittedName>
        <fullName evidence="20">Diacylglycerol kinase family protein</fullName>
    </submittedName>
</protein>
<sequence length="114" mass="12357">MKLLKSFKYAFNGLKVGFSTEINLKIHLAIAVCVLFGGFIYELNSIEWIVILLCIAQVIGLELINTAIEKLADRVSAETDPKIGLLKDIAAGGVLFSALIAVVIGLIIFLPKIL</sequence>
<dbReference type="Gene3D" id="1.10.287.3610">
    <property type="match status" value="1"/>
</dbReference>
<feature type="binding site" evidence="18">
    <location>
        <position position="21"/>
    </location>
    <ligand>
        <name>a divalent metal cation</name>
        <dbReference type="ChEBI" id="CHEBI:60240"/>
    </ligand>
</feature>
<evidence type="ECO:0000256" key="11">
    <source>
        <dbReference type="ARBA" id="ARBA00023098"/>
    </source>
</evidence>
<comment type="caution">
    <text evidence="20">The sequence shown here is derived from an EMBL/GenBank/DDBJ whole genome shotgun (WGS) entry which is preliminary data.</text>
</comment>
<dbReference type="AlphaFoldDB" id="A0A9X2JC29"/>
<evidence type="ECO:0000256" key="4">
    <source>
        <dbReference type="ARBA" id="ARBA00022516"/>
    </source>
</evidence>
<evidence type="ECO:0000313" key="21">
    <source>
        <dbReference type="Proteomes" id="UP001155182"/>
    </source>
</evidence>
<keyword evidence="18" id="KW-0460">Magnesium</keyword>
<feature type="binding site" evidence="17">
    <location>
        <begin position="87"/>
        <end position="88"/>
    </location>
    <ligand>
        <name>ATP</name>
        <dbReference type="ChEBI" id="CHEBI:30616"/>
    </ligand>
</feature>
<evidence type="ECO:0000256" key="16">
    <source>
        <dbReference type="PIRSR" id="PIRSR600829-2"/>
    </source>
</evidence>
<dbReference type="GO" id="GO:0016301">
    <property type="term" value="F:kinase activity"/>
    <property type="evidence" value="ECO:0007669"/>
    <property type="project" value="UniProtKB-KW"/>
</dbReference>
<comment type="similarity">
    <text evidence="2">Belongs to the bacterial diacylglycerol kinase family.</text>
</comment>
<evidence type="ECO:0000256" key="12">
    <source>
        <dbReference type="ARBA" id="ARBA00023136"/>
    </source>
</evidence>
<feature type="binding site" evidence="16">
    <location>
        <position position="62"/>
    </location>
    <ligand>
        <name>substrate</name>
    </ligand>
</feature>
<evidence type="ECO:0000256" key="3">
    <source>
        <dbReference type="ARBA" id="ARBA00022475"/>
    </source>
</evidence>
<keyword evidence="7 17" id="KW-0547">Nucleotide-binding</keyword>
<dbReference type="GO" id="GO:0008654">
    <property type="term" value="P:phospholipid biosynthetic process"/>
    <property type="evidence" value="ECO:0007669"/>
    <property type="project" value="UniProtKB-KW"/>
</dbReference>
<keyword evidence="4" id="KW-0444">Lipid biosynthesis</keyword>
<name>A0A9X2JC29_9SPHI</name>
<evidence type="ECO:0000256" key="15">
    <source>
        <dbReference type="PIRSR" id="PIRSR600829-1"/>
    </source>
</evidence>
<feature type="transmembrane region" description="Helical" evidence="19">
    <location>
        <begin position="46"/>
        <end position="68"/>
    </location>
</feature>
<dbReference type="PANTHER" id="PTHR34299">
    <property type="entry name" value="DIACYLGLYCEROL KINASE"/>
    <property type="match status" value="1"/>
</dbReference>
<evidence type="ECO:0000256" key="13">
    <source>
        <dbReference type="ARBA" id="ARBA00023209"/>
    </source>
</evidence>
<organism evidence="20 21">
    <name type="scientific">Solitalea agri</name>
    <dbReference type="NCBI Taxonomy" id="2953739"/>
    <lineage>
        <taxon>Bacteria</taxon>
        <taxon>Pseudomonadati</taxon>
        <taxon>Bacteroidota</taxon>
        <taxon>Sphingobacteriia</taxon>
        <taxon>Sphingobacteriales</taxon>
        <taxon>Sphingobacteriaceae</taxon>
        <taxon>Solitalea</taxon>
    </lineage>
</organism>
<keyword evidence="8 20" id="KW-0418">Kinase</keyword>
<keyword evidence="21" id="KW-1185">Reference proteome</keyword>
<feature type="binding site" evidence="17">
    <location>
        <position position="21"/>
    </location>
    <ligand>
        <name>ATP</name>
        <dbReference type="ChEBI" id="CHEBI:30616"/>
    </ligand>
</feature>
<keyword evidence="9 17" id="KW-0067">ATP-binding</keyword>
<evidence type="ECO:0000256" key="6">
    <source>
        <dbReference type="ARBA" id="ARBA00022692"/>
    </source>
</evidence>
<keyword evidence="10 19" id="KW-1133">Transmembrane helix</keyword>
<keyword evidence="12 19" id="KW-0472">Membrane</keyword>
<dbReference type="Pfam" id="PF01219">
    <property type="entry name" value="DAGK_prokar"/>
    <property type="match status" value="1"/>
</dbReference>
<dbReference type="CDD" id="cd14265">
    <property type="entry name" value="UDPK_IM_like"/>
    <property type="match status" value="1"/>
</dbReference>
<dbReference type="PANTHER" id="PTHR34299:SF1">
    <property type="entry name" value="DIACYLGLYCEROL KINASE"/>
    <property type="match status" value="1"/>
</dbReference>
<keyword evidence="6 19" id="KW-0812">Transmembrane</keyword>
<evidence type="ECO:0000256" key="17">
    <source>
        <dbReference type="PIRSR" id="PIRSR600829-3"/>
    </source>
</evidence>
<evidence type="ECO:0000256" key="19">
    <source>
        <dbReference type="SAM" id="Phobius"/>
    </source>
</evidence>
<reference evidence="20" key="1">
    <citation type="submission" date="2022-06" db="EMBL/GenBank/DDBJ databases">
        <title>Solitalea sp. MAHUQ-68 isolated from rhizospheric soil.</title>
        <authorList>
            <person name="Huq M.A."/>
        </authorList>
    </citation>
    <scope>NUCLEOTIDE SEQUENCE</scope>
    <source>
        <strain evidence="20">MAHUQ-68</strain>
    </source>
</reference>
<evidence type="ECO:0000256" key="2">
    <source>
        <dbReference type="ARBA" id="ARBA00005967"/>
    </source>
</evidence>
<keyword evidence="5" id="KW-0808">Transferase</keyword>
<accession>A0A9X2JC29</accession>
<dbReference type="EMBL" id="JAMWYS010000003">
    <property type="protein sequence ID" value="MCO4291340.1"/>
    <property type="molecule type" value="Genomic_DNA"/>
</dbReference>
<feature type="binding site" evidence="18">
    <location>
        <position position="69"/>
    </location>
    <ligand>
        <name>a divalent metal cation</name>
        <dbReference type="ChEBI" id="CHEBI:60240"/>
    </ligand>
</feature>
<keyword evidence="18" id="KW-0479">Metal-binding</keyword>
<keyword evidence="14" id="KW-1208">Phospholipid metabolism</keyword>
<dbReference type="GO" id="GO:0005886">
    <property type="term" value="C:plasma membrane"/>
    <property type="evidence" value="ECO:0007669"/>
    <property type="project" value="UniProtKB-SubCell"/>
</dbReference>
<dbReference type="GO" id="GO:0005524">
    <property type="term" value="F:ATP binding"/>
    <property type="evidence" value="ECO:0007669"/>
    <property type="project" value="UniProtKB-KW"/>
</dbReference>
<keyword evidence="13" id="KW-0594">Phospholipid biosynthesis</keyword>
<dbReference type="InterPro" id="IPR033717">
    <property type="entry name" value="UDPK"/>
</dbReference>
<evidence type="ECO:0000256" key="9">
    <source>
        <dbReference type="ARBA" id="ARBA00022840"/>
    </source>
</evidence>
<evidence type="ECO:0000256" key="10">
    <source>
        <dbReference type="ARBA" id="ARBA00022989"/>
    </source>
</evidence>
<comment type="cofactor">
    <cofactor evidence="18">
        <name>Mg(2+)</name>
        <dbReference type="ChEBI" id="CHEBI:18420"/>
    </cofactor>
    <text evidence="18">Mn(2+), Zn(2+), Cd(2+) and Co(2+) support activity to lesser extents.</text>
</comment>
<feature type="binding site" evidence="17">
    <location>
        <position position="9"/>
    </location>
    <ligand>
        <name>ATP</name>
        <dbReference type="ChEBI" id="CHEBI:30616"/>
    </ligand>
</feature>
<evidence type="ECO:0000256" key="5">
    <source>
        <dbReference type="ARBA" id="ARBA00022679"/>
    </source>
</evidence>
<feature type="active site" description="Proton acceptor" evidence="15">
    <location>
        <position position="62"/>
    </location>
</feature>
<dbReference type="GO" id="GO:0046872">
    <property type="term" value="F:metal ion binding"/>
    <property type="evidence" value="ECO:0007669"/>
    <property type="project" value="UniProtKB-KW"/>
</dbReference>
<evidence type="ECO:0000256" key="8">
    <source>
        <dbReference type="ARBA" id="ARBA00022777"/>
    </source>
</evidence>
<feature type="transmembrane region" description="Helical" evidence="19">
    <location>
        <begin position="89"/>
        <end position="110"/>
    </location>
</feature>
<dbReference type="Proteomes" id="UP001155182">
    <property type="component" value="Unassembled WGS sequence"/>
</dbReference>
<comment type="subcellular location">
    <subcellularLocation>
        <location evidence="1">Cell membrane</location>
        <topology evidence="1">Multi-pass membrane protein</topology>
    </subcellularLocation>
</comment>
<dbReference type="InterPro" id="IPR036945">
    <property type="entry name" value="DAGK_sf"/>
</dbReference>
<feature type="transmembrane region" description="Helical" evidence="19">
    <location>
        <begin position="21"/>
        <end position="40"/>
    </location>
</feature>